<evidence type="ECO:0000313" key="3">
    <source>
        <dbReference type="Proteomes" id="UP000594220"/>
    </source>
</evidence>
<keyword evidence="3" id="KW-1185">Reference proteome</keyword>
<protein>
    <recommendedName>
        <fullName evidence="1">SCAN box domain-containing protein</fullName>
    </recommendedName>
</protein>
<accession>A0A7M4F8L1</accession>
<name>A0A7M4F8L1_CROPO</name>
<dbReference type="Gene3D" id="1.10.4020.10">
    <property type="entry name" value="DNA breaking-rejoining enzymes"/>
    <property type="match status" value="1"/>
</dbReference>
<reference evidence="2" key="1">
    <citation type="submission" date="2025-08" db="UniProtKB">
        <authorList>
            <consortium name="Ensembl"/>
        </authorList>
    </citation>
    <scope>IDENTIFICATION</scope>
</reference>
<evidence type="ECO:0000259" key="1">
    <source>
        <dbReference type="PROSITE" id="PS50804"/>
    </source>
</evidence>
<dbReference type="InterPro" id="IPR038269">
    <property type="entry name" value="SCAN_sf"/>
</dbReference>
<reference evidence="2" key="2">
    <citation type="submission" date="2025-09" db="UniProtKB">
        <authorList>
            <consortium name="Ensembl"/>
        </authorList>
    </citation>
    <scope>IDENTIFICATION</scope>
</reference>
<dbReference type="Pfam" id="PF02023">
    <property type="entry name" value="SCAN"/>
    <property type="match status" value="1"/>
</dbReference>
<dbReference type="GeneTree" id="ENSGT00960000189285"/>
<proteinExistence type="predicted"/>
<dbReference type="Proteomes" id="UP000594220">
    <property type="component" value="Unplaced"/>
</dbReference>
<dbReference type="Ensembl" id="ENSCPRT00005024305.1">
    <property type="protein sequence ID" value="ENSCPRP00005020795.1"/>
    <property type="gene ID" value="ENSCPRG00005014481.1"/>
</dbReference>
<dbReference type="SMART" id="SM00431">
    <property type="entry name" value="SCAN"/>
    <property type="match status" value="1"/>
</dbReference>
<dbReference type="InterPro" id="IPR003309">
    <property type="entry name" value="SCAN_dom"/>
</dbReference>
<evidence type="ECO:0000313" key="2">
    <source>
        <dbReference type="Ensembl" id="ENSCPRP00005020795.1"/>
    </source>
</evidence>
<dbReference type="SUPFAM" id="SSF47353">
    <property type="entry name" value="Retrovirus capsid dimerization domain-like"/>
    <property type="match status" value="1"/>
</dbReference>
<sequence>GNELNTMTEIMEMFRPACTLPEGACGTPRPLLRKQLAGVWAEEKWPRDLLQCLRDLKDQWLRLSIAAKEKILDMLLLEQFLVDSRKWVRYHCPKSFREALQLAEHFDTAQEEMRCF</sequence>
<dbReference type="PROSITE" id="PS50804">
    <property type="entry name" value="SCAN_BOX"/>
    <property type="match status" value="1"/>
</dbReference>
<organism evidence="2 3">
    <name type="scientific">Crocodylus porosus</name>
    <name type="common">Saltwater crocodile</name>
    <name type="synonym">Estuarine crocodile</name>
    <dbReference type="NCBI Taxonomy" id="8502"/>
    <lineage>
        <taxon>Eukaryota</taxon>
        <taxon>Metazoa</taxon>
        <taxon>Chordata</taxon>
        <taxon>Craniata</taxon>
        <taxon>Vertebrata</taxon>
        <taxon>Euteleostomi</taxon>
        <taxon>Archelosauria</taxon>
        <taxon>Archosauria</taxon>
        <taxon>Crocodylia</taxon>
        <taxon>Longirostres</taxon>
        <taxon>Crocodylidae</taxon>
        <taxon>Crocodylus</taxon>
    </lineage>
</organism>
<feature type="domain" description="SCAN box" evidence="1">
    <location>
        <begin position="40"/>
        <end position="107"/>
    </location>
</feature>
<dbReference type="AlphaFoldDB" id="A0A7M4F8L1"/>